<proteinExistence type="predicted"/>
<protein>
    <submittedName>
        <fullName evidence="1">Uncharacterized protein</fullName>
    </submittedName>
</protein>
<reference evidence="1 2" key="1">
    <citation type="submission" date="2014-04" db="EMBL/GenBank/DDBJ databases">
        <title>Genome evolution of avian class.</title>
        <authorList>
            <person name="Zhang G."/>
            <person name="Li C."/>
        </authorList>
    </citation>
    <scope>NUCLEOTIDE SEQUENCE [LARGE SCALE GENOMIC DNA]</scope>
    <source>
        <strain evidence="1">BGI_AS27</strain>
    </source>
</reference>
<name>A0A087QVM5_APTFO</name>
<dbReference type="STRING" id="9233.A0A087QVM5"/>
<dbReference type="PANTHER" id="PTHR33426:SF45">
    <property type="entry name" value="IMMUNODEFICIENCY LENTIVIRAL MATRIX N-TERMINAL DOMAIN-CONTAINING PROTEIN-RELATED"/>
    <property type="match status" value="1"/>
</dbReference>
<keyword evidence="2" id="KW-1185">Reference proteome</keyword>
<gene>
    <name evidence="1" type="ORF">AS27_14607</name>
</gene>
<sequence>VDPLVGNQDLFPLEVLPARGTLEWPVLSMGGLVEPELGPVGEDLLTLAAAVGLILGVDPPVGDKGDLLAETSPADDTGVGPLTGVDALVGDQLGALGEAFAALPTPIGLLPGVGPLMLGQLPPLGEALAASPAVV</sequence>
<dbReference type="PANTHER" id="PTHR33426">
    <property type="entry name" value="C2H2-TYPE DOMAIN-CONTAINING PROTEIN"/>
    <property type="match status" value="1"/>
</dbReference>
<dbReference type="AlphaFoldDB" id="A0A087QVM5"/>
<organism evidence="1 2">
    <name type="scientific">Aptenodytes forsteri</name>
    <name type="common">Emperor penguin</name>
    <dbReference type="NCBI Taxonomy" id="9233"/>
    <lineage>
        <taxon>Eukaryota</taxon>
        <taxon>Metazoa</taxon>
        <taxon>Chordata</taxon>
        <taxon>Craniata</taxon>
        <taxon>Vertebrata</taxon>
        <taxon>Euteleostomi</taxon>
        <taxon>Archelosauria</taxon>
        <taxon>Archosauria</taxon>
        <taxon>Dinosauria</taxon>
        <taxon>Saurischia</taxon>
        <taxon>Theropoda</taxon>
        <taxon>Coelurosauria</taxon>
        <taxon>Aves</taxon>
        <taxon>Neognathae</taxon>
        <taxon>Neoaves</taxon>
        <taxon>Aequornithes</taxon>
        <taxon>Sphenisciformes</taxon>
        <taxon>Spheniscidae</taxon>
        <taxon>Aptenodytes</taxon>
    </lineage>
</organism>
<dbReference type="Proteomes" id="UP000053286">
    <property type="component" value="Unassembled WGS sequence"/>
</dbReference>
<accession>A0A087QVM5</accession>
<feature type="non-terminal residue" evidence="1">
    <location>
        <position position="1"/>
    </location>
</feature>
<evidence type="ECO:0000313" key="1">
    <source>
        <dbReference type="EMBL" id="KFM05279.1"/>
    </source>
</evidence>
<evidence type="ECO:0000313" key="2">
    <source>
        <dbReference type="Proteomes" id="UP000053286"/>
    </source>
</evidence>
<dbReference type="EMBL" id="KL225951">
    <property type="protein sequence ID" value="KFM05279.1"/>
    <property type="molecule type" value="Genomic_DNA"/>
</dbReference>
<feature type="non-terminal residue" evidence="1">
    <location>
        <position position="135"/>
    </location>
</feature>